<proteinExistence type="predicted"/>
<name>A0A8H7VHF9_9FUNG</name>
<evidence type="ECO:0000256" key="2">
    <source>
        <dbReference type="SAM" id="Phobius"/>
    </source>
</evidence>
<dbReference type="OrthoDB" id="2285020at2759"/>
<evidence type="ECO:0000313" key="3">
    <source>
        <dbReference type="EMBL" id="KAG2223086.1"/>
    </source>
</evidence>
<dbReference type="EMBL" id="JAEPRB010000068">
    <property type="protein sequence ID" value="KAG2223086.1"/>
    <property type="molecule type" value="Genomic_DNA"/>
</dbReference>
<feature type="compositionally biased region" description="Low complexity" evidence="1">
    <location>
        <begin position="161"/>
        <end position="173"/>
    </location>
</feature>
<accession>A0A8H7VHF9</accession>
<feature type="region of interest" description="Disordered" evidence="1">
    <location>
        <begin position="161"/>
        <end position="202"/>
    </location>
</feature>
<keyword evidence="4" id="KW-1185">Reference proteome</keyword>
<feature type="transmembrane region" description="Helical" evidence="2">
    <location>
        <begin position="133"/>
        <end position="152"/>
    </location>
</feature>
<dbReference type="Proteomes" id="UP000646827">
    <property type="component" value="Unassembled WGS sequence"/>
</dbReference>
<gene>
    <name evidence="3" type="ORF">INT45_008934</name>
</gene>
<comment type="caution">
    <text evidence="3">The sequence shown here is derived from an EMBL/GenBank/DDBJ whole genome shotgun (WGS) entry which is preliminary data.</text>
</comment>
<reference evidence="3 4" key="1">
    <citation type="submission" date="2020-12" db="EMBL/GenBank/DDBJ databases">
        <title>Metabolic potential, ecology and presence of endohyphal bacteria is reflected in genomic diversity of Mucoromycotina.</title>
        <authorList>
            <person name="Muszewska A."/>
            <person name="Okrasinska A."/>
            <person name="Steczkiewicz K."/>
            <person name="Drgas O."/>
            <person name="Orlowska M."/>
            <person name="Perlinska-Lenart U."/>
            <person name="Aleksandrzak-Piekarczyk T."/>
            <person name="Szatraj K."/>
            <person name="Zielenkiewicz U."/>
            <person name="Pilsyk S."/>
            <person name="Malc E."/>
            <person name="Mieczkowski P."/>
            <person name="Kruszewska J.S."/>
            <person name="Biernat P."/>
            <person name="Pawlowska J."/>
        </authorList>
    </citation>
    <scope>NUCLEOTIDE SEQUENCE [LARGE SCALE GENOMIC DNA]</scope>
    <source>
        <strain evidence="3 4">CBS 142.35</strain>
    </source>
</reference>
<protein>
    <submittedName>
        <fullName evidence="3">Uncharacterized protein</fullName>
    </submittedName>
</protein>
<keyword evidence="2" id="KW-1133">Transmembrane helix</keyword>
<evidence type="ECO:0000256" key="1">
    <source>
        <dbReference type="SAM" id="MobiDB-lite"/>
    </source>
</evidence>
<evidence type="ECO:0000313" key="4">
    <source>
        <dbReference type="Proteomes" id="UP000646827"/>
    </source>
</evidence>
<organism evidence="3 4">
    <name type="scientific">Circinella minor</name>
    <dbReference type="NCBI Taxonomy" id="1195481"/>
    <lineage>
        <taxon>Eukaryota</taxon>
        <taxon>Fungi</taxon>
        <taxon>Fungi incertae sedis</taxon>
        <taxon>Mucoromycota</taxon>
        <taxon>Mucoromycotina</taxon>
        <taxon>Mucoromycetes</taxon>
        <taxon>Mucorales</taxon>
        <taxon>Lichtheimiaceae</taxon>
        <taxon>Circinella</taxon>
    </lineage>
</organism>
<dbReference type="AlphaFoldDB" id="A0A8H7VHF9"/>
<sequence>MDHYNKKNKQSDPEADSALLCTAEIKYDSKINIGGAKATIITPPPVAGKSNASTFSSNNNDASIKKKNHENIDDDSYYDDDEENVISRGIFEKCCFFIGFLFPLAWFIGSSDCFGCRDSAGQDALLWKKRCRIAATLALLVVIVTVAVVMIVNPSMFGLRSGNSSGTQTSSSSDNAIRPGVPLNGTNTWGDTIAGVRPSSSQ</sequence>
<keyword evidence="2" id="KW-0472">Membrane</keyword>
<keyword evidence="2" id="KW-0812">Transmembrane</keyword>